<protein>
    <submittedName>
        <fullName evidence="2">RES domain-containing protein</fullName>
    </submittedName>
</protein>
<name>A0A1H1QE19_BRESA</name>
<reference evidence="2" key="1">
    <citation type="submission" date="2016-10" db="EMBL/GenBank/DDBJ databases">
        <authorList>
            <person name="Varghese N."/>
            <person name="Submissions S."/>
        </authorList>
    </citation>
    <scope>NUCLEOTIDE SEQUENCE [LARGE SCALE GENOMIC DNA]</scope>
    <source>
        <strain evidence="2">DSM 22082</strain>
    </source>
</reference>
<sequence>MDRDEPAQQPPRQGVDLTEFPARRVEQGTRWRRTHQKKYKPWFFDSASFSRFNLSQPMGTCYLANSNEVAARESIGPDIMKTGVVAANFAQSRVVSSLVLPDPIKAAHVSTDGAFSFGVSSELCSMPNYSVTRQWAHDLQNAGFEGVWYHPRFTPGLSARALAVFGAAGEAEGEVHEETSFRKVLESMGVSVIDTDCRDEYEILDAPVDP</sequence>
<dbReference type="RefSeq" id="WP_092104477.1">
    <property type="nucleotide sequence ID" value="NZ_LT629739.1"/>
</dbReference>
<dbReference type="OrthoDB" id="4481222at2"/>
<evidence type="ECO:0000313" key="3">
    <source>
        <dbReference type="Proteomes" id="UP000199700"/>
    </source>
</evidence>
<evidence type="ECO:0000259" key="1">
    <source>
        <dbReference type="Pfam" id="PF08808"/>
    </source>
</evidence>
<accession>A0A1H1QE19</accession>
<dbReference type="InterPro" id="IPR014914">
    <property type="entry name" value="RES_dom"/>
</dbReference>
<evidence type="ECO:0000313" key="2">
    <source>
        <dbReference type="EMBL" id="SDS21791.1"/>
    </source>
</evidence>
<dbReference type="EMBL" id="LT629739">
    <property type="protein sequence ID" value="SDS21791.1"/>
    <property type="molecule type" value="Genomic_DNA"/>
</dbReference>
<proteinExistence type="predicted"/>
<feature type="domain" description="RES" evidence="1">
    <location>
        <begin position="31"/>
        <end position="172"/>
    </location>
</feature>
<dbReference type="AlphaFoldDB" id="A0A1H1QE19"/>
<dbReference type="Pfam" id="PF08808">
    <property type="entry name" value="RES"/>
    <property type="match status" value="1"/>
</dbReference>
<gene>
    <name evidence="2" type="ORF">SAMN04489751_1504</name>
</gene>
<organism evidence="2 3">
    <name type="scientific">Brevibacterium sandarakinum</name>
    <dbReference type="NCBI Taxonomy" id="629680"/>
    <lineage>
        <taxon>Bacteria</taxon>
        <taxon>Bacillati</taxon>
        <taxon>Actinomycetota</taxon>
        <taxon>Actinomycetes</taxon>
        <taxon>Micrococcales</taxon>
        <taxon>Brevibacteriaceae</taxon>
        <taxon>Brevibacterium</taxon>
    </lineage>
</organism>
<keyword evidence="3" id="KW-1185">Reference proteome</keyword>
<dbReference type="Proteomes" id="UP000199700">
    <property type="component" value="Chromosome"/>
</dbReference>